<name>A0A482VWH3_ASBVE</name>
<dbReference type="EMBL" id="QDEB01058515">
    <property type="protein sequence ID" value="RZC36819.1"/>
    <property type="molecule type" value="Genomic_DNA"/>
</dbReference>
<dbReference type="Gene3D" id="3.40.5.10">
    <property type="entry name" value="Ribosomal protein L9, N-terminal domain"/>
    <property type="match status" value="1"/>
</dbReference>
<dbReference type="GO" id="GO:0005840">
    <property type="term" value="C:ribosome"/>
    <property type="evidence" value="ECO:0007669"/>
    <property type="project" value="UniProtKB-KW"/>
</dbReference>
<evidence type="ECO:0000256" key="1">
    <source>
        <dbReference type="ARBA" id="ARBA00010605"/>
    </source>
</evidence>
<evidence type="ECO:0000256" key="4">
    <source>
        <dbReference type="ARBA" id="ARBA00035194"/>
    </source>
</evidence>
<comment type="similarity">
    <text evidence="1">Belongs to the bacterial ribosomal protein bL9 family.</text>
</comment>
<comment type="caution">
    <text evidence="7">The sequence shown here is derived from an EMBL/GenBank/DDBJ whole genome shotgun (WGS) entry which is preliminary data.</text>
</comment>
<keyword evidence="3" id="KW-0687">Ribonucleoprotein</keyword>
<evidence type="ECO:0000313" key="7">
    <source>
        <dbReference type="EMBL" id="RZC36819.1"/>
    </source>
</evidence>
<dbReference type="InterPro" id="IPR009027">
    <property type="entry name" value="Ribosomal_bL9/RNase_H1_N"/>
</dbReference>
<accession>A0A482VWH3</accession>
<proteinExistence type="inferred from homology"/>
<feature type="domain" description="Ribosomal protein L9" evidence="6">
    <location>
        <begin position="76"/>
        <end position="121"/>
    </location>
</feature>
<protein>
    <recommendedName>
        <fullName evidence="4">Large ribosomal subunit protein bL9m</fullName>
    </recommendedName>
    <alternativeName>
        <fullName evidence="5">39S ribosomal protein L9, mitochondrial</fullName>
    </alternativeName>
</protein>
<dbReference type="InterPro" id="IPR020070">
    <property type="entry name" value="Ribosomal_bL9_N"/>
</dbReference>
<dbReference type="OrthoDB" id="5555409at2759"/>
<evidence type="ECO:0000259" key="6">
    <source>
        <dbReference type="Pfam" id="PF01281"/>
    </source>
</evidence>
<dbReference type="Pfam" id="PF01281">
    <property type="entry name" value="Ribosomal_L9_N"/>
    <property type="match status" value="1"/>
</dbReference>
<dbReference type="PANTHER" id="PTHR21368">
    <property type="entry name" value="50S RIBOSOMAL PROTEIN L9"/>
    <property type="match status" value="1"/>
</dbReference>
<feature type="non-terminal residue" evidence="7">
    <location>
        <position position="250"/>
    </location>
</feature>
<dbReference type="InterPro" id="IPR000244">
    <property type="entry name" value="Ribosomal_bL9"/>
</dbReference>
<dbReference type="GO" id="GO:0006412">
    <property type="term" value="P:translation"/>
    <property type="evidence" value="ECO:0007669"/>
    <property type="project" value="InterPro"/>
</dbReference>
<dbReference type="GO" id="GO:0003735">
    <property type="term" value="F:structural constituent of ribosome"/>
    <property type="evidence" value="ECO:0007669"/>
    <property type="project" value="InterPro"/>
</dbReference>
<reference evidence="7 8" key="1">
    <citation type="submission" date="2017-03" db="EMBL/GenBank/DDBJ databases">
        <title>Genome of the blue death feigning beetle - Asbolus verrucosus.</title>
        <authorList>
            <person name="Rider S.D."/>
        </authorList>
    </citation>
    <scope>NUCLEOTIDE SEQUENCE [LARGE SCALE GENOMIC DNA]</scope>
    <source>
        <strain evidence="7">Butters</strain>
        <tissue evidence="7">Head and leg muscle</tissue>
    </source>
</reference>
<dbReference type="STRING" id="1661398.A0A482VWH3"/>
<dbReference type="GO" id="GO:1990904">
    <property type="term" value="C:ribonucleoprotein complex"/>
    <property type="evidence" value="ECO:0007669"/>
    <property type="project" value="UniProtKB-KW"/>
</dbReference>
<evidence type="ECO:0000256" key="5">
    <source>
        <dbReference type="ARBA" id="ARBA00035381"/>
    </source>
</evidence>
<gene>
    <name evidence="7" type="ORF">BDFB_007375</name>
</gene>
<dbReference type="AlphaFoldDB" id="A0A482VWH3"/>
<evidence type="ECO:0000256" key="2">
    <source>
        <dbReference type="ARBA" id="ARBA00022980"/>
    </source>
</evidence>
<sequence length="250" mass="28863">MWRSLIRVVGPAVKNETCLLSAENILQQQLRTTFILKRRVTPFLTRKGYPQKKLRTRHYVYELVKDTNVEKQPNIDVILTSFVDDLGNAGNKVNVKPHYAYNNLLLPGLAVYATPGNITKFQKVETKDVKHYSSPKVLKMMESLSRLSLSIVMNKDSPWTIQPWHVRASFRKCGFIVPEDAITMPSKHIKGPDLNIEGKEFYVTVTINNTEKVKVRCRIHHWSTNPVEKLPYVEEFWKTPGELLFPENAE</sequence>
<evidence type="ECO:0000313" key="8">
    <source>
        <dbReference type="Proteomes" id="UP000292052"/>
    </source>
</evidence>
<dbReference type="Proteomes" id="UP000292052">
    <property type="component" value="Unassembled WGS sequence"/>
</dbReference>
<dbReference type="InterPro" id="IPR036935">
    <property type="entry name" value="Ribosomal_bL9_N_sf"/>
</dbReference>
<dbReference type="SUPFAM" id="SSF55658">
    <property type="entry name" value="L9 N-domain-like"/>
    <property type="match status" value="1"/>
</dbReference>
<organism evidence="7 8">
    <name type="scientific">Asbolus verrucosus</name>
    <name type="common">Desert ironclad beetle</name>
    <dbReference type="NCBI Taxonomy" id="1661398"/>
    <lineage>
        <taxon>Eukaryota</taxon>
        <taxon>Metazoa</taxon>
        <taxon>Ecdysozoa</taxon>
        <taxon>Arthropoda</taxon>
        <taxon>Hexapoda</taxon>
        <taxon>Insecta</taxon>
        <taxon>Pterygota</taxon>
        <taxon>Neoptera</taxon>
        <taxon>Endopterygota</taxon>
        <taxon>Coleoptera</taxon>
        <taxon>Polyphaga</taxon>
        <taxon>Cucujiformia</taxon>
        <taxon>Tenebrionidae</taxon>
        <taxon>Pimeliinae</taxon>
        <taxon>Asbolus</taxon>
    </lineage>
</organism>
<keyword evidence="2 7" id="KW-0689">Ribosomal protein</keyword>
<keyword evidence="8" id="KW-1185">Reference proteome</keyword>
<evidence type="ECO:0000256" key="3">
    <source>
        <dbReference type="ARBA" id="ARBA00023274"/>
    </source>
</evidence>